<dbReference type="EMBL" id="VJNC01000002">
    <property type="protein sequence ID" value="TSE23664.1"/>
    <property type="molecule type" value="Genomic_DNA"/>
</dbReference>
<proteinExistence type="predicted"/>
<name>A0A4R3LD68_9BURK</name>
<gene>
    <name evidence="3" type="ORF">EDC36_1079</name>
    <name evidence="4" type="ORF">Tigna_00358</name>
</gene>
<protein>
    <submittedName>
        <fullName evidence="3">Putative nucleotidyltransferase</fullName>
    </submittedName>
</protein>
<sequence length="123" mass="13311">MNQPPLLLRPQELDLVRAILRAHVPTHTVWAFGSRAGGQPKLHSDLDLAIIGTAPLPLGTLAKLRDAFDEADLPWRVDLVDWAQASAAFRQIIARNRVVVQEANEEKDVESGGVGGATTSSAR</sequence>
<evidence type="ECO:0000313" key="3">
    <source>
        <dbReference type="EMBL" id="TCS97802.1"/>
    </source>
</evidence>
<evidence type="ECO:0000313" key="4">
    <source>
        <dbReference type="EMBL" id="TSE23664.1"/>
    </source>
</evidence>
<evidence type="ECO:0000313" key="5">
    <source>
        <dbReference type="Proteomes" id="UP000295536"/>
    </source>
</evidence>
<dbReference type="GO" id="GO:0016740">
    <property type="term" value="F:transferase activity"/>
    <property type="evidence" value="ECO:0007669"/>
    <property type="project" value="UniProtKB-KW"/>
</dbReference>
<feature type="region of interest" description="Disordered" evidence="1">
    <location>
        <begin position="103"/>
        <end position="123"/>
    </location>
</feature>
<keyword evidence="3" id="KW-0808">Transferase</keyword>
<dbReference type="RefSeq" id="WP_132962443.1">
    <property type="nucleotide sequence ID" value="NZ_DAIPFN010000039.1"/>
</dbReference>
<dbReference type="InterPro" id="IPR041633">
    <property type="entry name" value="Polbeta"/>
</dbReference>
<reference evidence="3 5" key="1">
    <citation type="submission" date="2019-03" db="EMBL/GenBank/DDBJ databases">
        <title>Genomic Encyclopedia of Type Strains, Phase IV (KMG-IV): sequencing the most valuable type-strain genomes for metagenomic binning, comparative biology and taxonomic classification.</title>
        <authorList>
            <person name="Goeker M."/>
        </authorList>
    </citation>
    <scope>NUCLEOTIDE SEQUENCE [LARGE SCALE GENOMIC DNA]</scope>
    <source>
        <strain evidence="3 5">DSM 12034</strain>
    </source>
</reference>
<dbReference type="EMBL" id="SMAH01000007">
    <property type="protein sequence ID" value="TCS97802.1"/>
    <property type="molecule type" value="Genomic_DNA"/>
</dbReference>
<dbReference type="Proteomes" id="UP000315577">
    <property type="component" value="Unassembled WGS sequence"/>
</dbReference>
<dbReference type="OrthoDB" id="9808659at2"/>
<dbReference type="Pfam" id="PF18765">
    <property type="entry name" value="Polbeta"/>
    <property type="match status" value="1"/>
</dbReference>
<evidence type="ECO:0000313" key="6">
    <source>
        <dbReference type="Proteomes" id="UP000315577"/>
    </source>
</evidence>
<dbReference type="SUPFAM" id="SSF81301">
    <property type="entry name" value="Nucleotidyltransferase"/>
    <property type="match status" value="1"/>
</dbReference>
<evidence type="ECO:0000256" key="1">
    <source>
        <dbReference type="SAM" id="MobiDB-lite"/>
    </source>
</evidence>
<dbReference type="CDD" id="cd05403">
    <property type="entry name" value="NT_KNTase_like"/>
    <property type="match status" value="1"/>
</dbReference>
<dbReference type="Proteomes" id="UP000295536">
    <property type="component" value="Unassembled WGS sequence"/>
</dbReference>
<dbReference type="Gene3D" id="3.30.460.10">
    <property type="entry name" value="Beta Polymerase, domain 2"/>
    <property type="match status" value="1"/>
</dbReference>
<accession>A0A4R3LD68</accession>
<dbReference type="InterPro" id="IPR043519">
    <property type="entry name" value="NT_sf"/>
</dbReference>
<keyword evidence="6" id="KW-1185">Reference proteome</keyword>
<feature type="domain" description="Polymerase beta nucleotidyltransferase" evidence="2">
    <location>
        <begin position="18"/>
        <end position="105"/>
    </location>
</feature>
<organism evidence="3 5">
    <name type="scientific">Tepidimonas ignava</name>
    <dbReference type="NCBI Taxonomy" id="114249"/>
    <lineage>
        <taxon>Bacteria</taxon>
        <taxon>Pseudomonadati</taxon>
        <taxon>Pseudomonadota</taxon>
        <taxon>Betaproteobacteria</taxon>
        <taxon>Burkholderiales</taxon>
        <taxon>Tepidimonas</taxon>
    </lineage>
</organism>
<reference evidence="4 6" key="2">
    <citation type="submission" date="2019-07" db="EMBL/GenBank/DDBJ databases">
        <title>Tepidimonas ignava SPS-1037 draft genome.</title>
        <authorList>
            <person name="Da Costa M.S."/>
            <person name="Froufe H.J.C."/>
            <person name="Egas C."/>
            <person name="Albuquerque L."/>
        </authorList>
    </citation>
    <scope>NUCLEOTIDE SEQUENCE [LARGE SCALE GENOMIC DNA]</scope>
    <source>
        <strain evidence="4 6">SPS-1037</strain>
    </source>
</reference>
<dbReference type="AlphaFoldDB" id="A0A4R3LD68"/>
<comment type="caution">
    <text evidence="3">The sequence shown here is derived from an EMBL/GenBank/DDBJ whole genome shotgun (WGS) entry which is preliminary data.</text>
</comment>
<evidence type="ECO:0000259" key="2">
    <source>
        <dbReference type="Pfam" id="PF18765"/>
    </source>
</evidence>